<dbReference type="SUPFAM" id="SSF54593">
    <property type="entry name" value="Glyoxalase/Bleomycin resistance protein/Dihydroxybiphenyl dioxygenase"/>
    <property type="match status" value="1"/>
</dbReference>
<reference evidence="3 4" key="1">
    <citation type="submission" date="2019-07" db="EMBL/GenBank/DDBJ databases">
        <authorList>
            <person name="Huq M.A."/>
        </authorList>
    </citation>
    <scope>NUCLEOTIDE SEQUENCE [LARGE SCALE GENOMIC DNA]</scope>
    <source>
        <strain evidence="3 4">MAH-19</strain>
    </source>
</reference>
<protein>
    <recommendedName>
        <fullName evidence="2">Activator of Hsp90 ATPase homologue 1/2-like C-terminal domain-containing protein</fullName>
    </recommendedName>
</protein>
<dbReference type="InterPro" id="IPR023393">
    <property type="entry name" value="START-like_dom_sf"/>
</dbReference>
<sequence>MNTVYTTTVAVPRIPEAVFDVLIHQVEDYWPEAMEGSSIRLDDEFIFRSGEDHYSKNKVTQFVPAKKLAWLVTDSIRKTDYFSWTGTQMIFELEPQGRGTRLTFTYDGEVMEHEQDRLAGLCDLVVKGNLNKLLHSDSVSVTITISAAPEHVFEALLNVKKWWGFEDLEGKSSALYDVFTIRHPGTHYSKQQVTELVPGKYLVFEVIESNLSWLKDPAEWTGTRLVFELSPGQLRFTHEGLTPAKECYAQVSEGWRSIISDNFLKTVNDMKKVSISNHASVVVQRSERGNIRKFYLETLGGELRSDDPERDLIRLGDDFFIAFLYDDVPDESEIGRKARFLWLELKTGDVPTMTTKILTAGVRKLDIPDPHLYFQAPGGQVWRLVGADEDMSFYEGRGDGPDVSRVKAAL</sequence>
<evidence type="ECO:0000259" key="2">
    <source>
        <dbReference type="Pfam" id="PF08327"/>
    </source>
</evidence>
<proteinExistence type="inferred from homology"/>
<dbReference type="InterPro" id="IPR013538">
    <property type="entry name" value="ASHA1/2-like_C"/>
</dbReference>
<dbReference type="Pfam" id="PF08327">
    <property type="entry name" value="AHSA1"/>
    <property type="match status" value="1"/>
</dbReference>
<accession>A0A556M9C0</accession>
<organism evidence="3 4">
    <name type="scientific">Mucilaginibacter corticis</name>
    <dbReference type="NCBI Taxonomy" id="2597670"/>
    <lineage>
        <taxon>Bacteria</taxon>
        <taxon>Pseudomonadati</taxon>
        <taxon>Bacteroidota</taxon>
        <taxon>Sphingobacteriia</taxon>
        <taxon>Sphingobacteriales</taxon>
        <taxon>Sphingobacteriaceae</taxon>
        <taxon>Mucilaginibacter</taxon>
    </lineage>
</organism>
<dbReference type="EMBL" id="VLPK01000006">
    <property type="protein sequence ID" value="TSJ36517.1"/>
    <property type="molecule type" value="Genomic_DNA"/>
</dbReference>
<dbReference type="Gene3D" id="3.30.530.20">
    <property type="match status" value="2"/>
</dbReference>
<dbReference type="CDD" id="cd07814">
    <property type="entry name" value="SRPBCC_CalC_Aha1-like"/>
    <property type="match status" value="1"/>
</dbReference>
<dbReference type="Proteomes" id="UP000318733">
    <property type="component" value="Unassembled WGS sequence"/>
</dbReference>
<evidence type="ECO:0000256" key="1">
    <source>
        <dbReference type="ARBA" id="ARBA00006817"/>
    </source>
</evidence>
<evidence type="ECO:0000313" key="3">
    <source>
        <dbReference type="EMBL" id="TSJ36517.1"/>
    </source>
</evidence>
<dbReference type="AlphaFoldDB" id="A0A556M9C0"/>
<keyword evidence="4" id="KW-1185">Reference proteome</keyword>
<dbReference type="OrthoDB" id="287565at2"/>
<dbReference type="InterPro" id="IPR029068">
    <property type="entry name" value="Glyas_Bleomycin-R_OHBP_Dase"/>
</dbReference>
<feature type="domain" description="Activator of Hsp90 ATPase homologue 1/2-like C-terminal" evidence="2">
    <location>
        <begin position="15"/>
        <end position="117"/>
    </location>
</feature>
<evidence type="ECO:0000313" key="4">
    <source>
        <dbReference type="Proteomes" id="UP000318733"/>
    </source>
</evidence>
<comment type="similarity">
    <text evidence="1">Belongs to the AHA1 family.</text>
</comment>
<comment type="caution">
    <text evidence="3">The sequence shown here is derived from an EMBL/GenBank/DDBJ whole genome shotgun (WGS) entry which is preliminary data.</text>
</comment>
<dbReference type="RefSeq" id="WP_144250484.1">
    <property type="nucleotide sequence ID" value="NZ_VLPK01000006.1"/>
</dbReference>
<dbReference type="SUPFAM" id="SSF55961">
    <property type="entry name" value="Bet v1-like"/>
    <property type="match status" value="2"/>
</dbReference>
<gene>
    <name evidence="3" type="ORF">FO440_22055</name>
</gene>
<name>A0A556M9C0_9SPHI</name>